<dbReference type="Proteomes" id="UP001209878">
    <property type="component" value="Unassembled WGS sequence"/>
</dbReference>
<dbReference type="SMART" id="SM00333">
    <property type="entry name" value="TUDOR"/>
    <property type="match status" value="8"/>
</dbReference>
<feature type="compositionally biased region" description="Basic and acidic residues" evidence="1">
    <location>
        <begin position="178"/>
        <end position="188"/>
    </location>
</feature>
<protein>
    <recommendedName>
        <fullName evidence="2">Tudor domain-containing protein</fullName>
    </recommendedName>
</protein>
<dbReference type="FunFam" id="2.30.30.140:FF:000018">
    <property type="entry name" value="Serine/threonine-protein kinase 31"/>
    <property type="match status" value="4"/>
</dbReference>
<dbReference type="Gene3D" id="2.40.50.90">
    <property type="match status" value="8"/>
</dbReference>
<reference evidence="3" key="1">
    <citation type="journal article" date="2023" name="Mol. Biol. Evol.">
        <title>Third-Generation Sequencing Reveals the Adaptive Role of the Epigenome in Three Deep-Sea Polychaetes.</title>
        <authorList>
            <person name="Perez M."/>
            <person name="Aroh O."/>
            <person name="Sun Y."/>
            <person name="Lan Y."/>
            <person name="Juniper S.K."/>
            <person name="Young C.R."/>
            <person name="Angers B."/>
            <person name="Qian P.Y."/>
        </authorList>
    </citation>
    <scope>NUCLEOTIDE SEQUENCE</scope>
    <source>
        <strain evidence="3">R07B-5</strain>
    </source>
</reference>
<feature type="domain" description="Tudor" evidence="2">
    <location>
        <begin position="284"/>
        <end position="344"/>
    </location>
</feature>
<accession>A0AAD9NW01</accession>
<dbReference type="Gene3D" id="2.30.30.140">
    <property type="match status" value="7"/>
</dbReference>
<dbReference type="PANTHER" id="PTHR22948:SF29">
    <property type="entry name" value="FI02030P-RELATED"/>
    <property type="match status" value="1"/>
</dbReference>
<feature type="domain" description="Tudor" evidence="2">
    <location>
        <begin position="685"/>
        <end position="743"/>
    </location>
</feature>
<feature type="domain" description="Tudor" evidence="2">
    <location>
        <begin position="1"/>
        <end position="58"/>
    </location>
</feature>
<dbReference type="Pfam" id="PF00567">
    <property type="entry name" value="TUDOR"/>
    <property type="match status" value="8"/>
</dbReference>
<evidence type="ECO:0000256" key="1">
    <source>
        <dbReference type="SAM" id="MobiDB-lite"/>
    </source>
</evidence>
<dbReference type="InterPro" id="IPR050621">
    <property type="entry name" value="Tudor_domain_containing"/>
</dbReference>
<feature type="domain" description="Tudor" evidence="2">
    <location>
        <begin position="478"/>
        <end position="536"/>
    </location>
</feature>
<feature type="compositionally biased region" description="Low complexity" evidence="1">
    <location>
        <begin position="202"/>
        <end position="217"/>
    </location>
</feature>
<dbReference type="SUPFAM" id="SSF63748">
    <property type="entry name" value="Tudor/PWWP/MBT"/>
    <property type="match status" value="8"/>
</dbReference>
<feature type="domain" description="Tudor" evidence="2">
    <location>
        <begin position="1528"/>
        <end position="1602"/>
    </location>
</feature>
<dbReference type="PROSITE" id="PS50304">
    <property type="entry name" value="TUDOR"/>
    <property type="match status" value="7"/>
</dbReference>
<dbReference type="InterPro" id="IPR035437">
    <property type="entry name" value="SNase_OB-fold_sf"/>
</dbReference>
<dbReference type="PANTHER" id="PTHR22948">
    <property type="entry name" value="TUDOR DOMAIN CONTAINING PROTEIN"/>
    <property type="match status" value="1"/>
</dbReference>
<name>A0AAD9NW01_RIDPI</name>
<feature type="domain" description="Tudor" evidence="2">
    <location>
        <begin position="1085"/>
        <end position="1144"/>
    </location>
</feature>
<dbReference type="InterPro" id="IPR002999">
    <property type="entry name" value="Tudor"/>
</dbReference>
<evidence type="ECO:0000259" key="2">
    <source>
        <dbReference type="PROSITE" id="PS50304"/>
    </source>
</evidence>
<organism evidence="3 4">
    <name type="scientific">Ridgeia piscesae</name>
    <name type="common">Tubeworm</name>
    <dbReference type="NCBI Taxonomy" id="27915"/>
    <lineage>
        <taxon>Eukaryota</taxon>
        <taxon>Metazoa</taxon>
        <taxon>Spiralia</taxon>
        <taxon>Lophotrochozoa</taxon>
        <taxon>Annelida</taxon>
        <taxon>Polychaeta</taxon>
        <taxon>Sedentaria</taxon>
        <taxon>Canalipalpata</taxon>
        <taxon>Sabellida</taxon>
        <taxon>Siboglinidae</taxon>
        <taxon>Ridgeia</taxon>
    </lineage>
</organism>
<feature type="region of interest" description="Disordered" evidence="1">
    <location>
        <begin position="1680"/>
        <end position="1713"/>
    </location>
</feature>
<evidence type="ECO:0000313" key="3">
    <source>
        <dbReference type="EMBL" id="KAK2183308.1"/>
    </source>
</evidence>
<comment type="caution">
    <text evidence="3">The sequence shown here is derived from an EMBL/GenBank/DDBJ whole genome shotgun (WGS) entry which is preliminary data.</text>
</comment>
<feature type="domain" description="Tudor" evidence="2">
    <location>
        <begin position="1324"/>
        <end position="1383"/>
    </location>
</feature>
<sequence length="1713" mass="185971">MCLMNNMASQFTRDGLWYRALPYDPHGPRAHVQYIDYGTRESVHLSQMYPLEQRFCALPQQAVCCALAGIQPMSGDWPEDAAIAFRDELLVAGSVATICAYRKVQRVLEVELCRGLTPGGATINKVLLSRGFAIASTPGVAAVNGGSEKSPVRKKVAENVAGGLEKSGDAMKMSPPVRQEKKTTDRQLKSLKPGPKPASGNSPKPVSTVSPKSVPSPVKRRPVPTVAVLERLDPPMDCDQLMVTTSSGPDDITVQFVEPNLIARVQSLTKALAKMHATYSGTYTPVTGELICAKFSEDNAWYRAEVIEVKGRNDGARVRFVDYGNVEDVNVASMSALPDALLSYPAMGVKCRLSGVGKLAPGCQWDENQLKPFELWRVKIVGNERDLCSVELFDKDTGASLNALLATSASFVPLDPKKAVMNLRNVKIPDRDRIRIQVTDAVDADHVNVQILEDDYILDLARLTEELSRIEPADQGVARQPGDIVCAKYSLDDKWYRAVVLDLTDMGVKVRFIDYGNMETLPSGRIAPVTDSLMKFPIMVVSCSLSGVSGIVTRDGWTNSLKLFEPMSMTVTGRGDGGRVNIELFDDASGPSLNKKLIASGVCTAAGITAPSDIAASSDVTAPKMTVKGLKRIELTIGQTSPVQVTSAPDPDSFTLQLLDNENLPMLAKLTTELLDYTDQSESFTPCIGELMCARFSLDKNWYRAEVTGKVAGKYTVRFVDFGNEDTVTQSDIGAMTPSLMQYPVMGVCCGLADVAGVASGQTWDPEMLRPFQGLLMSVVGHKSGVPLVRLSDPKTQLDVNADLIKRGVLSPMSTPMNEPDPAAVVTPQVTIDTMARIKLPSAEKMLVQLTDTSRPGHVTVQLLVKDYLTDLANLTQVLIDTYSDYKDSYVPHVGEIVCAKFSGDWSRADVLALCPGGAAASVHFFDFGNVEEIQCADIAKITDDAILRFPVLGVSCRLGEAGAKWKPDSLPLFEAVLMTVIDPDSEAAPLVELFNAQTGSSLTEALAKSGALQCAAQTVAMSTKDDLEKAGLPRDVGQVKVRVTDAYSPSSITVQVLQGDSLAGLTALGDALNDSFCDYSSSYVPQKGELVCAKFSQDNCWYRAEVLAVTADRNIRVKFIDYGNSDEVTPGSVAKITPALCVYPVFGITCHLADVGGMASGRVWDPTLVHPFEMLSLTVESSATDGYAVKLYNDTDCLNVSLVNSGMLVGQAKGSPPKAKPKEPVQNGTSVAPLVCEQVSMPLKSSPVSCAVKTAPVVQPPSYMKCLPMQDLARDHPLVMPCYLEGPDEFYVQSLDRDCVERFTELTQALTECYGSVEAPAYEPKQKELVAAYCVADNAWYRAVVTEFYGDTHYKVVFVDYGNADLVAVNGVQQLEPRFAKLPRQAVRVSLFGMNSTDVRWSGRSISIFSEEILNKACTMSVVRKDGDVFIIADIAVDGKSVIDKMVTDGYIELSDKIANGHVTSPKSVTATADHKVNVVEAVVKISEIRVQQLVDSEEVTVLLAHMVSPSDFSVHLTENKASVEMHVKLNEYCTGTMGAYTQFVRDEVVCALYDNVWYRSVVVETPSSGGLAKLYFFDFGNTERISAENIRRMPRDFATVPQQGIPCCLGGVASAGQWSNKAVDWFSTLLNKCFKAKPLGHKDGRHQIDLRHDDQTRRSVSEEMISLQLATSIVSPGSRPTLVQRSKLSPATRKEVSPPSVTKAYQLSDLP</sequence>
<feature type="region of interest" description="Disordered" evidence="1">
    <location>
        <begin position="162"/>
        <end position="221"/>
    </location>
</feature>
<keyword evidence="4" id="KW-1185">Reference proteome</keyword>
<dbReference type="EMBL" id="JAODUO010000316">
    <property type="protein sequence ID" value="KAK2183308.1"/>
    <property type="molecule type" value="Genomic_DNA"/>
</dbReference>
<evidence type="ECO:0000313" key="4">
    <source>
        <dbReference type="Proteomes" id="UP001209878"/>
    </source>
</evidence>
<gene>
    <name evidence="3" type="ORF">NP493_317g02007</name>
</gene>
<proteinExistence type="predicted"/>